<dbReference type="AlphaFoldDB" id="A0A556V4C3"/>
<feature type="compositionally biased region" description="Pro residues" evidence="1">
    <location>
        <begin position="75"/>
        <end position="89"/>
    </location>
</feature>
<feature type="compositionally biased region" description="Basic and acidic residues" evidence="1">
    <location>
        <begin position="90"/>
        <end position="109"/>
    </location>
</feature>
<dbReference type="EMBL" id="VCAZ01000116">
    <property type="protein sequence ID" value="TSU24214.1"/>
    <property type="molecule type" value="Genomic_DNA"/>
</dbReference>
<feature type="region of interest" description="Disordered" evidence="1">
    <location>
        <begin position="60"/>
        <end position="112"/>
    </location>
</feature>
<reference evidence="2 3" key="1">
    <citation type="journal article" date="2019" name="Genome Biol. Evol.">
        <title>Whole-Genome Sequencing of the Giant Devil Catfish, Bagarius yarrelli.</title>
        <authorList>
            <person name="Jiang W."/>
            <person name="Lv Y."/>
            <person name="Cheng L."/>
            <person name="Yang K."/>
            <person name="Chao B."/>
            <person name="Wang X."/>
            <person name="Li Y."/>
            <person name="Pan X."/>
            <person name="You X."/>
            <person name="Zhang Y."/>
            <person name="Yang J."/>
            <person name="Li J."/>
            <person name="Zhang X."/>
            <person name="Liu S."/>
            <person name="Sun C."/>
            <person name="Yang J."/>
            <person name="Shi Q."/>
        </authorList>
    </citation>
    <scope>NUCLEOTIDE SEQUENCE [LARGE SCALE GENOMIC DNA]</scope>
    <source>
        <strain evidence="2">JWS20170419001</strain>
        <tissue evidence="2">Muscle</tissue>
    </source>
</reference>
<accession>A0A556V4C3</accession>
<name>A0A556V4C3_BAGYA</name>
<evidence type="ECO:0000313" key="2">
    <source>
        <dbReference type="EMBL" id="TSU24214.1"/>
    </source>
</evidence>
<dbReference type="Proteomes" id="UP000319801">
    <property type="component" value="Unassembled WGS sequence"/>
</dbReference>
<organism evidence="2 3">
    <name type="scientific">Bagarius yarrelli</name>
    <name type="common">Goonch</name>
    <name type="synonym">Bagrus yarrelli</name>
    <dbReference type="NCBI Taxonomy" id="175774"/>
    <lineage>
        <taxon>Eukaryota</taxon>
        <taxon>Metazoa</taxon>
        <taxon>Chordata</taxon>
        <taxon>Craniata</taxon>
        <taxon>Vertebrata</taxon>
        <taxon>Euteleostomi</taxon>
        <taxon>Actinopterygii</taxon>
        <taxon>Neopterygii</taxon>
        <taxon>Teleostei</taxon>
        <taxon>Ostariophysi</taxon>
        <taxon>Siluriformes</taxon>
        <taxon>Sisoridae</taxon>
        <taxon>Sisorinae</taxon>
        <taxon>Bagarius</taxon>
    </lineage>
</organism>
<comment type="caution">
    <text evidence="2">The sequence shown here is derived from an EMBL/GenBank/DDBJ whole genome shotgun (WGS) entry which is preliminary data.</text>
</comment>
<sequence>MWTLPTAPSLSGRGVRRENNANGGAPSRDERRGLPRSVTADAPPFVPPVFSLHVSASLRCAPPLRGREREDPGERCPPPDGPPAPAPDDPAPREDPRMDRPRRPDRPPRADIFYPRRIRSCLPGTRPRLFSSRKRSEERRERIEFFPTFRSEFRGLPMSAARR</sequence>
<gene>
    <name evidence="2" type="ORF">Baya_12870</name>
</gene>
<protein>
    <submittedName>
        <fullName evidence="2">Uncharacterized protein</fullName>
    </submittedName>
</protein>
<evidence type="ECO:0000256" key="1">
    <source>
        <dbReference type="SAM" id="MobiDB-lite"/>
    </source>
</evidence>
<keyword evidence="3" id="KW-1185">Reference proteome</keyword>
<proteinExistence type="predicted"/>
<evidence type="ECO:0000313" key="3">
    <source>
        <dbReference type="Proteomes" id="UP000319801"/>
    </source>
</evidence>
<feature type="compositionally biased region" description="Basic and acidic residues" evidence="1">
    <location>
        <begin position="65"/>
        <end position="74"/>
    </location>
</feature>
<feature type="region of interest" description="Disordered" evidence="1">
    <location>
        <begin position="1"/>
        <end position="48"/>
    </location>
</feature>